<proteinExistence type="predicted"/>
<feature type="region of interest" description="Disordered" evidence="1">
    <location>
        <begin position="50"/>
        <end position="145"/>
    </location>
</feature>
<sequence length="423" mass="45918">MAFECFGANKGARNFLDAFRRRWTWAVANINIGILSVGCHVSVLSQSRKSAAATSPRRGSNHKSRKSAAATSPRRGSNHKSGNRAGSWSRPPSREAVHMSRIVRCHVPLRKAARRGGTVLSTSHPPPNRRQAQQRSQKMLRRGGAVGCQGSILSRRVRNRVGQYSGRVKAAQANDSPRKSHVPPRKSHVNLAARRCKGGAAVVASRFHVFVARCVGGCGRRIVVDAASVHCAQQCERSRMQRAAHLESAHRRLADLAVVIVKSARPWGREFIRTSPVVQGPKPSQWRASQSQRVVTREDRSGAPAKATNAGDTAAPRLDAAPELGRSCGCAHYVCSFRRNLNIPIEPSLAGTVSIRSKYAHGPPGARAGLRAAAVLRVHAAWRETDSHLRSPATLLINSFLLQQDTANPTFVIGGYTRDTGMT</sequence>
<keyword evidence="3" id="KW-1185">Reference proteome</keyword>
<feature type="region of interest" description="Disordered" evidence="1">
    <location>
        <begin position="276"/>
        <end position="313"/>
    </location>
</feature>
<accession>A0AAD6UQZ5</accession>
<evidence type="ECO:0000256" key="1">
    <source>
        <dbReference type="SAM" id="MobiDB-lite"/>
    </source>
</evidence>
<evidence type="ECO:0000313" key="2">
    <source>
        <dbReference type="EMBL" id="KAJ7192672.1"/>
    </source>
</evidence>
<dbReference type="AlphaFoldDB" id="A0AAD6UQZ5"/>
<feature type="region of interest" description="Disordered" evidence="1">
    <location>
        <begin position="166"/>
        <end position="187"/>
    </location>
</feature>
<evidence type="ECO:0000313" key="3">
    <source>
        <dbReference type="Proteomes" id="UP001219525"/>
    </source>
</evidence>
<comment type="caution">
    <text evidence="2">The sequence shown here is derived from an EMBL/GenBank/DDBJ whole genome shotgun (WGS) entry which is preliminary data.</text>
</comment>
<protein>
    <submittedName>
        <fullName evidence="2">Uncharacterized protein</fullName>
    </submittedName>
</protein>
<name>A0AAD6UQZ5_9AGAR</name>
<dbReference type="Proteomes" id="UP001219525">
    <property type="component" value="Unassembled WGS sequence"/>
</dbReference>
<dbReference type="EMBL" id="JARJCW010000117">
    <property type="protein sequence ID" value="KAJ7192672.1"/>
    <property type="molecule type" value="Genomic_DNA"/>
</dbReference>
<feature type="compositionally biased region" description="Basic residues" evidence="1">
    <location>
        <begin position="101"/>
        <end position="114"/>
    </location>
</feature>
<organism evidence="2 3">
    <name type="scientific">Mycena pura</name>
    <dbReference type="NCBI Taxonomy" id="153505"/>
    <lineage>
        <taxon>Eukaryota</taxon>
        <taxon>Fungi</taxon>
        <taxon>Dikarya</taxon>
        <taxon>Basidiomycota</taxon>
        <taxon>Agaricomycotina</taxon>
        <taxon>Agaricomycetes</taxon>
        <taxon>Agaricomycetidae</taxon>
        <taxon>Agaricales</taxon>
        <taxon>Marasmiineae</taxon>
        <taxon>Mycenaceae</taxon>
        <taxon>Mycena</taxon>
    </lineage>
</organism>
<gene>
    <name evidence="2" type="ORF">GGX14DRAFT_594293</name>
</gene>
<reference evidence="2" key="1">
    <citation type="submission" date="2023-03" db="EMBL/GenBank/DDBJ databases">
        <title>Massive genome expansion in bonnet fungi (Mycena s.s.) driven by repeated elements and novel gene families across ecological guilds.</title>
        <authorList>
            <consortium name="Lawrence Berkeley National Laboratory"/>
            <person name="Harder C.B."/>
            <person name="Miyauchi S."/>
            <person name="Viragh M."/>
            <person name="Kuo A."/>
            <person name="Thoen E."/>
            <person name="Andreopoulos B."/>
            <person name="Lu D."/>
            <person name="Skrede I."/>
            <person name="Drula E."/>
            <person name="Henrissat B."/>
            <person name="Morin E."/>
            <person name="Kohler A."/>
            <person name="Barry K."/>
            <person name="LaButti K."/>
            <person name="Morin E."/>
            <person name="Salamov A."/>
            <person name="Lipzen A."/>
            <person name="Mereny Z."/>
            <person name="Hegedus B."/>
            <person name="Baldrian P."/>
            <person name="Stursova M."/>
            <person name="Weitz H."/>
            <person name="Taylor A."/>
            <person name="Grigoriev I.V."/>
            <person name="Nagy L.G."/>
            <person name="Martin F."/>
            <person name="Kauserud H."/>
        </authorList>
    </citation>
    <scope>NUCLEOTIDE SEQUENCE</scope>
    <source>
        <strain evidence="2">9144</strain>
    </source>
</reference>